<comment type="caution">
    <text evidence="7">The sequence shown here is derived from an EMBL/GenBank/DDBJ whole genome shotgun (WGS) entry which is preliminary data.</text>
</comment>
<dbReference type="PANTHER" id="PTHR30096">
    <property type="entry name" value="4,5-DOPA DIOXYGENASE EXTRADIOL-LIKE PROTEIN"/>
    <property type="match status" value="1"/>
</dbReference>
<comment type="cofactor">
    <cofactor evidence="1">
        <name>Zn(2+)</name>
        <dbReference type="ChEBI" id="CHEBI:29105"/>
    </cofactor>
</comment>
<dbReference type="EMBL" id="QOVG01000002">
    <property type="protein sequence ID" value="NDK38186.1"/>
    <property type="molecule type" value="Genomic_DNA"/>
</dbReference>
<evidence type="ECO:0000256" key="1">
    <source>
        <dbReference type="ARBA" id="ARBA00001947"/>
    </source>
</evidence>
<dbReference type="PIRSF" id="PIRSF006157">
    <property type="entry name" value="Doxgns_DODA"/>
    <property type="match status" value="1"/>
</dbReference>
<evidence type="ECO:0000256" key="5">
    <source>
        <dbReference type="ARBA" id="ARBA00023002"/>
    </source>
</evidence>
<sequence length="286" mass="30361">MSAVRLGAAFLGHGTPMNALDQNRYTQTWQAVGKSFPRPRAILMVSAHWYVNATAVTAMPRPKTIHDFYGFPQALFDIQYPAPGLPSLYEEIAEIVKPEAIGADHDSWGLDHGAWSVLLHAYPAADVPVVQLSLNALKPAQYHFDMGARLSALSSQGVLVIGSGNIVHNLRAMDRDHPDAAFPWARAFNEDALAVLTSRPEDAPGLVTLPGYAQAAPTPEHFLPVLYLAGHLAAIGVKPGVLVDGYAYGSLSMTSLGVEVPCPPASADLPGASPLGTSVPGEQSNI</sequence>
<keyword evidence="3" id="KW-0479">Metal-binding</keyword>
<protein>
    <submittedName>
        <fullName evidence="7">4,5-DOPA dioxygenase extradiol</fullName>
    </submittedName>
</protein>
<keyword evidence="8" id="KW-1185">Reference proteome</keyword>
<dbReference type="GO" id="GO:0051213">
    <property type="term" value="F:dioxygenase activity"/>
    <property type="evidence" value="ECO:0007669"/>
    <property type="project" value="UniProtKB-KW"/>
</dbReference>
<accession>A0ABX0AFC6</accession>
<keyword evidence="5" id="KW-0560">Oxidoreductase</keyword>
<comment type="similarity">
    <text evidence="2">Belongs to the DODA-type extradiol aromatic ring-opening dioxygenase family.</text>
</comment>
<dbReference type="PANTHER" id="PTHR30096:SF0">
    <property type="entry name" value="4,5-DOPA DIOXYGENASE EXTRADIOL-LIKE PROTEIN"/>
    <property type="match status" value="1"/>
</dbReference>
<dbReference type="Proteomes" id="UP001429354">
    <property type="component" value="Unassembled WGS sequence"/>
</dbReference>
<dbReference type="CDD" id="cd07363">
    <property type="entry name" value="45_DOPA_Dioxygenase"/>
    <property type="match status" value="1"/>
</dbReference>
<evidence type="ECO:0000259" key="6">
    <source>
        <dbReference type="Pfam" id="PF02900"/>
    </source>
</evidence>
<dbReference type="InterPro" id="IPR014436">
    <property type="entry name" value="Extradiol_dOase_DODA"/>
</dbReference>
<keyword evidence="4" id="KW-0862">Zinc</keyword>
<dbReference type="Pfam" id="PF02900">
    <property type="entry name" value="LigB"/>
    <property type="match status" value="1"/>
</dbReference>
<feature type="domain" description="Extradiol ring-cleavage dioxygenase class III enzyme subunit B" evidence="6">
    <location>
        <begin position="11"/>
        <end position="233"/>
    </location>
</feature>
<evidence type="ECO:0000256" key="2">
    <source>
        <dbReference type="ARBA" id="ARBA00007581"/>
    </source>
</evidence>
<dbReference type="Gene3D" id="3.40.830.10">
    <property type="entry name" value="LigB-like"/>
    <property type="match status" value="1"/>
</dbReference>
<evidence type="ECO:0000256" key="4">
    <source>
        <dbReference type="ARBA" id="ARBA00022833"/>
    </source>
</evidence>
<keyword evidence="7" id="KW-0223">Dioxygenase</keyword>
<dbReference type="SUPFAM" id="SSF53213">
    <property type="entry name" value="LigB-like"/>
    <property type="match status" value="1"/>
</dbReference>
<proteinExistence type="inferred from homology"/>
<gene>
    <name evidence="7" type="ORF">DT603_04945</name>
</gene>
<dbReference type="InterPro" id="IPR004183">
    <property type="entry name" value="Xdiol_dOase_suB"/>
</dbReference>
<evidence type="ECO:0000313" key="7">
    <source>
        <dbReference type="EMBL" id="NDK38186.1"/>
    </source>
</evidence>
<evidence type="ECO:0000256" key="3">
    <source>
        <dbReference type="ARBA" id="ARBA00022723"/>
    </source>
</evidence>
<name>A0ABX0AFC6_9GAMM</name>
<organism evidence="7 8">
    <name type="scientific">Pseudoxanthomonas gei</name>
    <dbReference type="NCBI Taxonomy" id="1383030"/>
    <lineage>
        <taxon>Bacteria</taxon>
        <taxon>Pseudomonadati</taxon>
        <taxon>Pseudomonadota</taxon>
        <taxon>Gammaproteobacteria</taxon>
        <taxon>Lysobacterales</taxon>
        <taxon>Lysobacteraceae</taxon>
        <taxon>Pseudoxanthomonas</taxon>
    </lineage>
</organism>
<dbReference type="NCBIfam" id="NF007914">
    <property type="entry name" value="PRK10628.1"/>
    <property type="match status" value="1"/>
</dbReference>
<evidence type="ECO:0000313" key="8">
    <source>
        <dbReference type="Proteomes" id="UP001429354"/>
    </source>
</evidence>
<reference evidence="7 8" key="1">
    <citation type="submission" date="2018-07" db="EMBL/GenBank/DDBJ databases">
        <title>Whole genome Sequencing of Pseudoxanthomonas gei KCTC 32298 (T).</title>
        <authorList>
            <person name="Kumar S."/>
            <person name="Bansal K."/>
            <person name="Kaur A."/>
            <person name="Patil P."/>
            <person name="Sharma S."/>
            <person name="Patil P.B."/>
        </authorList>
    </citation>
    <scope>NUCLEOTIDE SEQUENCE [LARGE SCALE GENOMIC DNA]</scope>
    <source>
        <strain evidence="7 8">KCTC 32298</strain>
    </source>
</reference>
<dbReference type="RefSeq" id="WP_162348728.1">
    <property type="nucleotide sequence ID" value="NZ_QOVG01000002.1"/>
</dbReference>